<dbReference type="Proteomes" id="UP000295135">
    <property type="component" value="Unassembled WGS sequence"/>
</dbReference>
<feature type="domain" description="GIY-YIG" evidence="2">
    <location>
        <begin position="2"/>
        <end position="79"/>
    </location>
</feature>
<dbReference type="EMBL" id="SLZY01000008">
    <property type="protein sequence ID" value="TCS71768.1"/>
    <property type="molecule type" value="Genomic_DNA"/>
</dbReference>
<name>A0A4V2UQN7_9PROT</name>
<dbReference type="Gene3D" id="3.40.1440.10">
    <property type="entry name" value="GIY-YIG endonuclease"/>
    <property type="match status" value="1"/>
</dbReference>
<proteinExistence type="inferred from homology"/>
<dbReference type="InterPro" id="IPR000305">
    <property type="entry name" value="GIY-YIG_endonuc"/>
</dbReference>
<evidence type="ECO:0000259" key="2">
    <source>
        <dbReference type="PROSITE" id="PS50164"/>
    </source>
</evidence>
<protein>
    <submittedName>
        <fullName evidence="3">Putative endonuclease</fullName>
    </submittedName>
</protein>
<dbReference type="PANTHER" id="PTHR34477:SF1">
    <property type="entry name" value="UPF0213 PROTEIN YHBQ"/>
    <property type="match status" value="1"/>
</dbReference>
<keyword evidence="4" id="KW-1185">Reference proteome</keyword>
<dbReference type="InterPro" id="IPR050190">
    <property type="entry name" value="UPF0213_domain"/>
</dbReference>
<dbReference type="InterPro" id="IPR035901">
    <property type="entry name" value="GIY-YIG_endonuc_sf"/>
</dbReference>
<dbReference type="PANTHER" id="PTHR34477">
    <property type="entry name" value="UPF0213 PROTEIN YHBQ"/>
    <property type="match status" value="1"/>
</dbReference>
<dbReference type="CDD" id="cd10456">
    <property type="entry name" value="GIY-YIG_UPF0213"/>
    <property type="match status" value="1"/>
</dbReference>
<dbReference type="RefSeq" id="WP_232019178.1">
    <property type="nucleotide sequence ID" value="NZ_AP018721.1"/>
</dbReference>
<evidence type="ECO:0000256" key="1">
    <source>
        <dbReference type="ARBA" id="ARBA00007435"/>
    </source>
</evidence>
<accession>A0A4V2UQN7</accession>
<evidence type="ECO:0000313" key="4">
    <source>
        <dbReference type="Proteomes" id="UP000295135"/>
    </source>
</evidence>
<reference evidence="3 4" key="1">
    <citation type="submission" date="2019-03" db="EMBL/GenBank/DDBJ databases">
        <title>Genomic Encyclopedia of Type Strains, Phase IV (KMG-IV): sequencing the most valuable type-strain genomes for metagenomic binning, comparative biology and taxonomic classification.</title>
        <authorList>
            <person name="Goeker M."/>
        </authorList>
    </citation>
    <scope>NUCLEOTIDE SEQUENCE [LARGE SCALE GENOMIC DNA]</scope>
    <source>
        <strain evidence="3 4">DSM 103923</strain>
    </source>
</reference>
<dbReference type="SUPFAM" id="SSF82771">
    <property type="entry name" value="GIY-YIG endonuclease"/>
    <property type="match status" value="1"/>
</dbReference>
<comment type="caution">
    <text evidence="3">The sequence shown here is derived from an EMBL/GenBank/DDBJ whole genome shotgun (WGS) entry which is preliminary data.</text>
</comment>
<keyword evidence="3" id="KW-0378">Hydrolase</keyword>
<dbReference type="PROSITE" id="PS50164">
    <property type="entry name" value="GIY_YIG"/>
    <property type="match status" value="1"/>
</dbReference>
<dbReference type="AlphaFoldDB" id="A0A4V2UQN7"/>
<organism evidence="3 4">
    <name type="scientific">Sulfuritortus calidifontis</name>
    <dbReference type="NCBI Taxonomy" id="1914471"/>
    <lineage>
        <taxon>Bacteria</taxon>
        <taxon>Pseudomonadati</taxon>
        <taxon>Pseudomonadota</taxon>
        <taxon>Betaproteobacteria</taxon>
        <taxon>Nitrosomonadales</taxon>
        <taxon>Thiobacillaceae</taxon>
        <taxon>Sulfuritortus</taxon>
    </lineage>
</organism>
<comment type="similarity">
    <text evidence="1">Belongs to the UPF0213 family.</text>
</comment>
<keyword evidence="3" id="KW-0540">Nuclease</keyword>
<dbReference type="Pfam" id="PF01541">
    <property type="entry name" value="GIY-YIG"/>
    <property type="match status" value="1"/>
</dbReference>
<sequence>MPGWHVYILRCADGTLYTGITTDLARRLDEHNQGGALGARYTRSRRPVELIYSETADSRSAAAKREAALKKLDRTAKLALAQR</sequence>
<dbReference type="GO" id="GO:0004519">
    <property type="term" value="F:endonuclease activity"/>
    <property type="evidence" value="ECO:0007669"/>
    <property type="project" value="UniProtKB-KW"/>
</dbReference>
<evidence type="ECO:0000313" key="3">
    <source>
        <dbReference type="EMBL" id="TCS71768.1"/>
    </source>
</evidence>
<keyword evidence="3" id="KW-0255">Endonuclease</keyword>
<gene>
    <name evidence="3" type="ORF">EDC61_108111</name>
</gene>